<dbReference type="EMBL" id="CABFNB010000116">
    <property type="protein sequence ID" value="VTZ63158.1"/>
    <property type="molecule type" value="Genomic_DNA"/>
</dbReference>
<reference evidence="2" key="1">
    <citation type="submission" date="2017-04" db="EMBL/GenBank/DDBJ databases">
        <authorList>
            <person name="Porter S."/>
            <person name="Friesen M.L."/>
            <person name="Faber-Hammond J."/>
        </authorList>
    </citation>
    <scope>NUCLEOTIDE SEQUENCE</scope>
    <source>
        <strain evidence="2">Str16</strain>
    </source>
</reference>
<proteinExistence type="predicted"/>
<dbReference type="InterPro" id="IPR021556">
    <property type="entry name" value="DUF2950"/>
</dbReference>
<keyword evidence="4" id="KW-1185">Reference proteome</keyword>
<reference evidence="3" key="3">
    <citation type="submission" date="2019-06" db="EMBL/GenBank/DDBJ databases">
        <authorList>
            <person name="Le Quere A."/>
            <person name="Colella S."/>
        </authorList>
    </citation>
    <scope>NUCLEOTIDE SEQUENCE</scope>
    <source>
        <strain evidence="3">EmedicaeMD41</strain>
    </source>
</reference>
<accession>A0A508X026</accession>
<organism evidence="3">
    <name type="scientific">Sinorhizobium medicae</name>
    <dbReference type="NCBI Taxonomy" id="110321"/>
    <lineage>
        <taxon>Bacteria</taxon>
        <taxon>Pseudomonadati</taxon>
        <taxon>Pseudomonadota</taxon>
        <taxon>Alphaproteobacteria</taxon>
        <taxon>Hyphomicrobiales</taxon>
        <taxon>Rhizobiaceae</taxon>
        <taxon>Sinorhizobium/Ensifer group</taxon>
        <taxon>Sinorhizobium</taxon>
    </lineage>
</organism>
<dbReference type="AlphaFoldDB" id="A0A508X026"/>
<evidence type="ECO:0000313" key="2">
    <source>
        <dbReference type="EMBL" id="PLU09174.1"/>
    </source>
</evidence>
<dbReference type="Proteomes" id="UP001190825">
    <property type="component" value="Unassembled WGS sequence"/>
</dbReference>
<dbReference type="Pfam" id="PF11453">
    <property type="entry name" value="DUF2950"/>
    <property type="match status" value="1"/>
</dbReference>
<dbReference type="EMBL" id="NBUC01000011">
    <property type="protein sequence ID" value="PLU09174.1"/>
    <property type="molecule type" value="Genomic_DNA"/>
</dbReference>
<protein>
    <recommendedName>
        <fullName evidence="5">DUF2950 family protein</fullName>
    </recommendedName>
</protein>
<evidence type="ECO:0000313" key="4">
    <source>
        <dbReference type="Proteomes" id="UP001190825"/>
    </source>
</evidence>
<feature type="signal peptide" evidence="1">
    <location>
        <begin position="1"/>
        <end position="35"/>
    </location>
</feature>
<dbReference type="Proteomes" id="UP000507954">
    <property type="component" value="Unassembled WGS sequence"/>
</dbReference>
<evidence type="ECO:0000256" key="1">
    <source>
        <dbReference type="SAM" id="SignalP"/>
    </source>
</evidence>
<reference evidence="2 4" key="2">
    <citation type="journal article" date="2018" name="FEMS Microbiol. Ecol.">
        <title>Co-invading symbiotic mutualists of Medicago polymorpha retain high ancestral diversity and contain diverse accessory genomes.</title>
        <authorList>
            <person name="Porter S.S."/>
            <person name="Faber-Hammond J.J."/>
            <person name="Friesen M.L."/>
        </authorList>
    </citation>
    <scope>NUCLEOTIDE SEQUENCE [LARGE SCALE GENOMIC DNA]</scope>
    <source>
        <strain evidence="2 4">Str16</strain>
    </source>
</reference>
<dbReference type="RefSeq" id="WP_028053809.1">
    <property type="nucleotide sequence ID" value="NZ_ATYC01000008.1"/>
</dbReference>
<name>A0A508X026_9HYPH</name>
<feature type="chain" id="PRO_5021498628" description="DUF2950 family protein" evidence="1">
    <location>
        <begin position="36"/>
        <end position="326"/>
    </location>
</feature>
<evidence type="ECO:0000313" key="3">
    <source>
        <dbReference type="EMBL" id="VTZ63158.1"/>
    </source>
</evidence>
<keyword evidence="1" id="KW-0732">Signal</keyword>
<gene>
    <name evidence="2" type="ORF">BMJ33_01900</name>
    <name evidence="3" type="ORF">EMEDMD4_490085</name>
</gene>
<sequence length="326" mass="34907">MTKIIREGIALSFFGMLLLGSAALAPAVLVPAALAQEAGDYAPLAEYAAAEDPPVFDTPEKAVEAFKETVNGGDFGKLAVLLGLDPAKTKSSEGVMETYADIQEGVNEKVAVEDVEGRKVVEIGDERWPFPFPVSKGEDGKWAFDTYVGLEEIANRRVGDNELATIATMRAYVGAQEEYARGDHDGDGVLEYAQNLISEKGAQDGLYWPAEEFGGEESPAAAALAEGDALERAKAGEGFQGYRYRILTGQGDNIAGGKFDYIINGNMIAGFGLVAWPVRYGVTGVKTFVVNRNGIVYEADLGGDTEKTAVDIRTFNPGDQWMVVPD</sequence>
<evidence type="ECO:0008006" key="5">
    <source>
        <dbReference type="Google" id="ProtNLM"/>
    </source>
</evidence>